<sequence length="398" mass="42744">MGGHYRSPTWQGTLLLMTFPASSAVPYPPVPHRSTLRLTEPGDLIAALPAMIGFYPEDSVVGVCLGGAYGTEMRGFIRGDIPYTDQNQQQPSTYSHHRQATRELGRSFARFCVNNEVDELVLIAIDSRNDPRDREALLVAIGETTKARGITITGAFHCTTIADGESWERIFPVHDSGTISDPGSSEAAALTVVAGRTIYDKRSDIEQSFESRDSKRKRRIADAMRQGSSASSDSSRLISVLTAVGHIGASQDHANGEPTQSRELDDAEVITVAQAIEHKSVRDCLFALSLTEHASAADAVWTTLTQLVDGAPRVEAATLAAFSAYIRGDGPRAGVALDIALEIDPDHRMSTMLDQALRAGMPPHQVAGIAAIGWELAENLGVTLPPATEMHHAALEGP</sequence>
<accession>A0A916XBM6</accession>
<feature type="region of interest" description="Disordered" evidence="1">
    <location>
        <begin position="207"/>
        <end position="234"/>
    </location>
</feature>
<proteinExistence type="predicted"/>
<name>A0A916XBM6_9ACTN</name>
<reference evidence="2" key="2">
    <citation type="submission" date="2020-09" db="EMBL/GenBank/DDBJ databases">
        <authorList>
            <person name="Sun Q."/>
            <person name="Zhou Y."/>
        </authorList>
    </citation>
    <scope>NUCLEOTIDE SEQUENCE</scope>
    <source>
        <strain evidence="2">CGMCC 1.15478</strain>
    </source>
</reference>
<keyword evidence="3" id="KW-1185">Reference proteome</keyword>
<dbReference type="AlphaFoldDB" id="A0A916XBM6"/>
<reference evidence="2" key="1">
    <citation type="journal article" date="2014" name="Int. J. Syst. Evol. Microbiol.">
        <title>Complete genome sequence of Corynebacterium casei LMG S-19264T (=DSM 44701T), isolated from a smear-ripened cheese.</title>
        <authorList>
            <consortium name="US DOE Joint Genome Institute (JGI-PGF)"/>
            <person name="Walter F."/>
            <person name="Albersmeier A."/>
            <person name="Kalinowski J."/>
            <person name="Ruckert C."/>
        </authorList>
    </citation>
    <scope>NUCLEOTIDE SEQUENCE</scope>
    <source>
        <strain evidence="2">CGMCC 1.15478</strain>
    </source>
</reference>
<evidence type="ECO:0000313" key="3">
    <source>
        <dbReference type="Proteomes" id="UP000641514"/>
    </source>
</evidence>
<organism evidence="2 3">
    <name type="scientific">Hoyosella rhizosphaerae</name>
    <dbReference type="NCBI Taxonomy" id="1755582"/>
    <lineage>
        <taxon>Bacteria</taxon>
        <taxon>Bacillati</taxon>
        <taxon>Actinomycetota</taxon>
        <taxon>Actinomycetes</taxon>
        <taxon>Mycobacteriales</taxon>
        <taxon>Hoyosellaceae</taxon>
        <taxon>Hoyosella</taxon>
    </lineage>
</organism>
<protein>
    <recommendedName>
        <fullName evidence="4">DUF4192 domain-containing protein</fullName>
    </recommendedName>
</protein>
<gene>
    <name evidence="2" type="ORF">GCM10011410_10490</name>
</gene>
<dbReference type="Proteomes" id="UP000641514">
    <property type="component" value="Unassembled WGS sequence"/>
</dbReference>
<comment type="caution">
    <text evidence="2">The sequence shown here is derived from an EMBL/GenBank/DDBJ whole genome shotgun (WGS) entry which is preliminary data.</text>
</comment>
<evidence type="ECO:0000256" key="1">
    <source>
        <dbReference type="SAM" id="MobiDB-lite"/>
    </source>
</evidence>
<dbReference type="Pfam" id="PF13830">
    <property type="entry name" value="DUF4192"/>
    <property type="match status" value="1"/>
</dbReference>
<dbReference type="InterPro" id="IPR025447">
    <property type="entry name" value="DUF4192"/>
</dbReference>
<evidence type="ECO:0008006" key="4">
    <source>
        <dbReference type="Google" id="ProtNLM"/>
    </source>
</evidence>
<evidence type="ECO:0000313" key="2">
    <source>
        <dbReference type="EMBL" id="GGC59941.1"/>
    </source>
</evidence>
<dbReference type="EMBL" id="BMJH01000001">
    <property type="protein sequence ID" value="GGC59941.1"/>
    <property type="molecule type" value="Genomic_DNA"/>
</dbReference>